<feature type="domain" description="DUF2326" evidence="2">
    <location>
        <begin position="449"/>
        <end position="585"/>
    </location>
</feature>
<proteinExistence type="predicted"/>
<dbReference type="InterPro" id="IPR018760">
    <property type="entry name" value="DUF2326"/>
</dbReference>
<comment type="caution">
    <text evidence="4">The sequence shown here is derived from an EMBL/GenBank/DDBJ whole genome shotgun (WGS) entry which is preliminary data.</text>
</comment>
<accession>A0A4R2PV42</accession>
<reference evidence="4 5" key="1">
    <citation type="submission" date="2019-03" db="EMBL/GenBank/DDBJ databases">
        <title>Genomic Encyclopedia of Type Strains, Phase IV (KMG-IV): sequencing the most valuable type-strain genomes for metagenomic binning, comparative biology and taxonomic classification.</title>
        <authorList>
            <person name="Goeker M."/>
        </authorList>
    </citation>
    <scope>NUCLEOTIDE SEQUENCE [LARGE SCALE GENOMIC DNA]</scope>
    <source>
        <strain evidence="4 5">DSM 18063</strain>
    </source>
</reference>
<protein>
    <submittedName>
        <fullName evidence="4">Uncharacterized protein YydD (DUF2326 family)</fullName>
    </submittedName>
</protein>
<feature type="coiled-coil region" evidence="1">
    <location>
        <begin position="383"/>
        <end position="430"/>
    </location>
</feature>
<feature type="coiled-coil region" evidence="1">
    <location>
        <begin position="229"/>
        <end position="279"/>
    </location>
</feature>
<dbReference type="Proteomes" id="UP000294835">
    <property type="component" value="Unassembled WGS sequence"/>
</dbReference>
<dbReference type="InterPro" id="IPR027417">
    <property type="entry name" value="P-loop_NTPase"/>
</dbReference>
<sequence>MMRRISSDLASFKNLTFRPGLNILLADKSEGATDRQSRNGAGKTSFVELVHFLCGSKAPKDSIFRTPALIDSEFEIVMDVGDDEYSVTRTGKKPSIVILNGPAESLPIQPKYIERDGHYEISNENWKSILGACWFDLDAPPNPDEKNTPTFRSLFSYFARRQGSGAFQTPVQHSGQQQLWDQQVAISYLLGLDWRIASDLQGLRGKEKIVKELGRAARSGDLGTFVGRAADIRTRLAVAERKIERLSSQLQTFQVIPEYRDLQGEANDITAQINSLGEENFIDRGLIGDLEASLVEEREPDLSDLGRLYEEAGVVLPDMIRRRFDEVEVFHRTIIENRRSHLTNEIASASRRIQQRERTQSDLDVRRRQIMEILQSGGALEQYTAMREELGRAEAEVENLRQRLTAAETLESSKAELEIERARIAQALRDDVHEREDIVNEAIVTFEELSEALYETAGSLTIDATANGPSFEVKIEGQRSKGITNMQIFCFDLMLLELSSRRGRSPGFLIHDSHLFDGVDERQVAKALQLGADRAAEHGYQYIVTMNSDVLPEDGYRPDFDVREYILDTKVTDATDTGGLFGLRF</sequence>
<feature type="domain" description="ABC-three component systems C-terminal" evidence="3">
    <location>
        <begin position="287"/>
        <end position="411"/>
    </location>
</feature>
<evidence type="ECO:0000313" key="5">
    <source>
        <dbReference type="Proteomes" id="UP000294835"/>
    </source>
</evidence>
<dbReference type="AlphaFoldDB" id="A0A4R2PV42"/>
<dbReference type="RefSeq" id="WP_132466241.1">
    <property type="nucleotide sequence ID" value="NZ_SLXP01000022.1"/>
</dbReference>
<organism evidence="4 5">
    <name type="scientific">Rhodovulum marinum</name>
    <dbReference type="NCBI Taxonomy" id="320662"/>
    <lineage>
        <taxon>Bacteria</taxon>
        <taxon>Pseudomonadati</taxon>
        <taxon>Pseudomonadota</taxon>
        <taxon>Alphaproteobacteria</taxon>
        <taxon>Rhodobacterales</taxon>
        <taxon>Paracoccaceae</taxon>
        <taxon>Rhodovulum</taxon>
    </lineage>
</organism>
<dbReference type="EMBL" id="SLXP01000022">
    <property type="protein sequence ID" value="TCP38061.1"/>
    <property type="molecule type" value="Genomic_DNA"/>
</dbReference>
<evidence type="ECO:0000313" key="4">
    <source>
        <dbReference type="EMBL" id="TCP38061.1"/>
    </source>
</evidence>
<dbReference type="Pfam" id="PF10088">
    <property type="entry name" value="DUF2326"/>
    <property type="match status" value="1"/>
</dbReference>
<evidence type="ECO:0000259" key="3">
    <source>
        <dbReference type="Pfam" id="PF20275"/>
    </source>
</evidence>
<evidence type="ECO:0000256" key="1">
    <source>
        <dbReference type="SAM" id="Coils"/>
    </source>
</evidence>
<name>A0A4R2PV42_9RHOB</name>
<dbReference type="Pfam" id="PF20275">
    <property type="entry name" value="CTD10"/>
    <property type="match status" value="1"/>
</dbReference>
<dbReference type="OrthoDB" id="7314834at2"/>
<keyword evidence="5" id="KW-1185">Reference proteome</keyword>
<dbReference type="Gene3D" id="3.40.50.300">
    <property type="entry name" value="P-loop containing nucleotide triphosphate hydrolases"/>
    <property type="match status" value="1"/>
</dbReference>
<keyword evidence="1" id="KW-0175">Coiled coil</keyword>
<evidence type="ECO:0000259" key="2">
    <source>
        <dbReference type="Pfam" id="PF10088"/>
    </source>
</evidence>
<gene>
    <name evidence="4" type="ORF">EV662_1225</name>
</gene>
<dbReference type="InterPro" id="IPR046919">
    <property type="entry name" value="ABC-3C_CTD10"/>
</dbReference>